<evidence type="ECO:0000313" key="3">
    <source>
        <dbReference type="Proteomes" id="UP000612282"/>
    </source>
</evidence>
<organism evidence="2 3">
    <name type="scientific">Actinoplanes couchii</name>
    <dbReference type="NCBI Taxonomy" id="403638"/>
    <lineage>
        <taxon>Bacteria</taxon>
        <taxon>Bacillati</taxon>
        <taxon>Actinomycetota</taxon>
        <taxon>Actinomycetes</taxon>
        <taxon>Micromonosporales</taxon>
        <taxon>Micromonosporaceae</taxon>
        <taxon>Actinoplanes</taxon>
    </lineage>
</organism>
<dbReference type="RefSeq" id="WP_203806670.1">
    <property type="nucleotide sequence ID" value="NZ_BAAAQE010000003.1"/>
</dbReference>
<feature type="transmembrane region" description="Helical" evidence="1">
    <location>
        <begin position="12"/>
        <end position="35"/>
    </location>
</feature>
<keyword evidence="1" id="KW-0812">Transmembrane</keyword>
<accession>A0ABQ3XNF8</accession>
<evidence type="ECO:0000313" key="2">
    <source>
        <dbReference type="EMBL" id="GID60041.1"/>
    </source>
</evidence>
<protein>
    <recommendedName>
        <fullName evidence="4">Integral membrane protein</fullName>
    </recommendedName>
</protein>
<reference evidence="2 3" key="1">
    <citation type="submission" date="2021-01" db="EMBL/GenBank/DDBJ databases">
        <title>Whole genome shotgun sequence of Actinoplanes couchii NBRC 106145.</title>
        <authorList>
            <person name="Komaki H."/>
            <person name="Tamura T."/>
        </authorList>
    </citation>
    <scope>NUCLEOTIDE SEQUENCE [LARGE SCALE GENOMIC DNA]</scope>
    <source>
        <strain evidence="2 3">NBRC 106145</strain>
    </source>
</reference>
<keyword evidence="1" id="KW-1133">Transmembrane helix</keyword>
<dbReference type="EMBL" id="BOMG01000103">
    <property type="protein sequence ID" value="GID60041.1"/>
    <property type="molecule type" value="Genomic_DNA"/>
</dbReference>
<keyword evidence="1" id="KW-0472">Membrane</keyword>
<dbReference type="Proteomes" id="UP000612282">
    <property type="component" value="Unassembled WGS sequence"/>
</dbReference>
<gene>
    <name evidence="2" type="ORF">Aco03nite_084450</name>
</gene>
<feature type="transmembrane region" description="Helical" evidence="1">
    <location>
        <begin position="84"/>
        <end position="106"/>
    </location>
</feature>
<comment type="caution">
    <text evidence="2">The sequence shown here is derived from an EMBL/GenBank/DDBJ whole genome shotgun (WGS) entry which is preliminary data.</text>
</comment>
<evidence type="ECO:0008006" key="4">
    <source>
        <dbReference type="Google" id="ProtNLM"/>
    </source>
</evidence>
<proteinExistence type="predicted"/>
<keyword evidence="3" id="KW-1185">Reference proteome</keyword>
<feature type="transmembrane region" description="Helical" evidence="1">
    <location>
        <begin position="47"/>
        <end position="72"/>
    </location>
</feature>
<name>A0ABQ3XNF8_9ACTN</name>
<sequence>MTTATTTGSFRRNLGIGAIGQLAIFLILTVVLLAASRFGDEGTGTAVALSFLPALFLVALLYLVILIVVAVVPSWRSRAGSPGGLLLGWVLGALLVVALITLIIVLV</sequence>
<evidence type="ECO:0000256" key="1">
    <source>
        <dbReference type="SAM" id="Phobius"/>
    </source>
</evidence>